<comment type="caution">
    <text evidence="2">The sequence shown here is derived from an EMBL/GenBank/DDBJ whole genome shotgun (WGS) entry which is preliminary data.</text>
</comment>
<name>A0A2K3KUA5_TRIPR</name>
<reference evidence="2 3" key="1">
    <citation type="journal article" date="2014" name="Am. J. Bot.">
        <title>Genome assembly and annotation for red clover (Trifolium pratense; Fabaceae).</title>
        <authorList>
            <person name="Istvanek J."/>
            <person name="Jaros M."/>
            <person name="Krenek A."/>
            <person name="Repkova J."/>
        </authorList>
    </citation>
    <scope>NUCLEOTIDE SEQUENCE [LARGE SCALE GENOMIC DNA]</scope>
    <source>
        <strain evidence="3">cv. Tatra</strain>
        <tissue evidence="2">Young leaves</tissue>
    </source>
</reference>
<gene>
    <name evidence="2" type="ORF">L195_g064629</name>
</gene>
<dbReference type="Proteomes" id="UP000236291">
    <property type="component" value="Unassembled WGS sequence"/>
</dbReference>
<dbReference type="AlphaFoldDB" id="A0A2K3KUA5"/>
<feature type="compositionally biased region" description="Acidic residues" evidence="1">
    <location>
        <begin position="41"/>
        <end position="51"/>
    </location>
</feature>
<evidence type="ECO:0000313" key="3">
    <source>
        <dbReference type="Proteomes" id="UP000236291"/>
    </source>
</evidence>
<evidence type="ECO:0000256" key="1">
    <source>
        <dbReference type="SAM" id="MobiDB-lite"/>
    </source>
</evidence>
<protein>
    <submittedName>
        <fullName evidence="2">Uncharacterized protein</fullName>
    </submittedName>
</protein>
<accession>A0A2K3KUA5</accession>
<sequence>MCDVEHVPHYAGDEKLQAIKALTVGQYRDYCKKRSHTVEAYGDENDGDSADEMNQLE</sequence>
<feature type="non-terminal residue" evidence="2">
    <location>
        <position position="57"/>
    </location>
</feature>
<evidence type="ECO:0000313" key="2">
    <source>
        <dbReference type="EMBL" id="PNX69867.1"/>
    </source>
</evidence>
<reference evidence="2 3" key="2">
    <citation type="journal article" date="2017" name="Front. Plant Sci.">
        <title>Gene Classification and Mining of Molecular Markers Useful in Red Clover (Trifolium pratense) Breeding.</title>
        <authorList>
            <person name="Istvanek J."/>
            <person name="Dluhosova J."/>
            <person name="Dluhos P."/>
            <person name="Patkova L."/>
            <person name="Nedelnik J."/>
            <person name="Repkova J."/>
        </authorList>
    </citation>
    <scope>NUCLEOTIDE SEQUENCE [LARGE SCALE GENOMIC DNA]</scope>
    <source>
        <strain evidence="3">cv. Tatra</strain>
        <tissue evidence="2">Young leaves</tissue>
    </source>
</reference>
<organism evidence="2 3">
    <name type="scientific">Trifolium pratense</name>
    <name type="common">Red clover</name>
    <dbReference type="NCBI Taxonomy" id="57577"/>
    <lineage>
        <taxon>Eukaryota</taxon>
        <taxon>Viridiplantae</taxon>
        <taxon>Streptophyta</taxon>
        <taxon>Embryophyta</taxon>
        <taxon>Tracheophyta</taxon>
        <taxon>Spermatophyta</taxon>
        <taxon>Magnoliopsida</taxon>
        <taxon>eudicotyledons</taxon>
        <taxon>Gunneridae</taxon>
        <taxon>Pentapetalae</taxon>
        <taxon>rosids</taxon>
        <taxon>fabids</taxon>
        <taxon>Fabales</taxon>
        <taxon>Fabaceae</taxon>
        <taxon>Papilionoideae</taxon>
        <taxon>50 kb inversion clade</taxon>
        <taxon>NPAAA clade</taxon>
        <taxon>Hologalegina</taxon>
        <taxon>IRL clade</taxon>
        <taxon>Trifolieae</taxon>
        <taxon>Trifolium</taxon>
    </lineage>
</organism>
<dbReference type="EMBL" id="ASHM01259409">
    <property type="protein sequence ID" value="PNX69867.1"/>
    <property type="molecule type" value="Genomic_DNA"/>
</dbReference>
<proteinExistence type="predicted"/>
<feature type="region of interest" description="Disordered" evidence="1">
    <location>
        <begin position="38"/>
        <end position="57"/>
    </location>
</feature>
<dbReference type="ExpressionAtlas" id="A0A2K3KUA5">
    <property type="expression patterns" value="baseline"/>
</dbReference>